<name>A0ABM3GRU5_9MYRT</name>
<evidence type="ECO:0000256" key="6">
    <source>
        <dbReference type="ARBA" id="ARBA00023004"/>
    </source>
</evidence>
<evidence type="ECO:0000256" key="2">
    <source>
        <dbReference type="ARBA" id="ARBA00010617"/>
    </source>
</evidence>
<dbReference type="GeneID" id="115742615"/>
<evidence type="ECO:0000256" key="5">
    <source>
        <dbReference type="ARBA" id="ARBA00023002"/>
    </source>
</evidence>
<dbReference type="Pfam" id="PF00067">
    <property type="entry name" value="p450"/>
    <property type="match status" value="2"/>
</dbReference>
<comment type="similarity">
    <text evidence="2">Belongs to the cytochrome P450 family.</text>
</comment>
<keyword evidence="8" id="KW-1185">Reference proteome</keyword>
<comment type="cofactor">
    <cofactor evidence="1">
        <name>heme</name>
        <dbReference type="ChEBI" id="CHEBI:30413"/>
    </cofactor>
</comment>
<keyword evidence="4" id="KW-0479">Metal-binding</keyword>
<keyword evidence="7" id="KW-0503">Monooxygenase</keyword>
<dbReference type="Proteomes" id="UP000827889">
    <property type="component" value="Chromosome 10"/>
</dbReference>
<evidence type="ECO:0000256" key="4">
    <source>
        <dbReference type="ARBA" id="ARBA00022723"/>
    </source>
</evidence>
<evidence type="ECO:0000256" key="7">
    <source>
        <dbReference type="ARBA" id="ARBA00023033"/>
    </source>
</evidence>
<dbReference type="Gene3D" id="1.10.630.10">
    <property type="entry name" value="Cytochrome P450"/>
    <property type="match status" value="2"/>
</dbReference>
<sequence length="365" mass="42245">MRELLSNNQRPPVAGPIFNQLIHFNHLFDYQTLLARRYSTYRMIVPTHSEIYTADPVNIEYILKTNFSNYGKGEYNYRIMRYLFGDGIFAVDGEKWRHQRNLASFEFSTKVLKDFGTSIFRRNAVKLIMKISAAAGAKQIVDMQDLLMKSTLDSIFKVGFGVELYTLSGPNDSGNSFTKAFDDSNGIVYWCYADILWKVKRFLNVGLEASLKRNLKTIDNFIFELIRLKKEQMKTGMIDDGKCASEDDILPDGFRVKKGDGVNYLTYAMGRTTYISGDAAETFLPERWLDDEVFRPESPFKFTAFQAGPRICLGKEFAYRQMKILAALLVHFFKFRLVDEKDATYWTMFTLHMDQGLHLRALPRF</sequence>
<dbReference type="SUPFAM" id="SSF48264">
    <property type="entry name" value="Cytochrome P450"/>
    <property type="match status" value="1"/>
</dbReference>
<gene>
    <name evidence="9" type="primary">LOC115742615</name>
</gene>
<dbReference type="InterPro" id="IPR036396">
    <property type="entry name" value="Cyt_P450_sf"/>
</dbReference>
<evidence type="ECO:0000313" key="8">
    <source>
        <dbReference type="Proteomes" id="UP000827889"/>
    </source>
</evidence>
<reference evidence="9" key="1">
    <citation type="submission" date="2025-08" db="UniProtKB">
        <authorList>
            <consortium name="RefSeq"/>
        </authorList>
    </citation>
    <scope>IDENTIFICATION</scope>
    <source>
        <tissue evidence="9">Leaf</tissue>
    </source>
</reference>
<dbReference type="RefSeq" id="XP_048127078.1">
    <property type="nucleotide sequence ID" value="XM_048271121.1"/>
</dbReference>
<dbReference type="PANTHER" id="PTHR24296">
    <property type="entry name" value="CYTOCHROME P450"/>
    <property type="match status" value="1"/>
</dbReference>
<evidence type="ECO:0000256" key="1">
    <source>
        <dbReference type="ARBA" id="ARBA00001971"/>
    </source>
</evidence>
<accession>A0ABM3GRU5</accession>
<evidence type="ECO:0000256" key="3">
    <source>
        <dbReference type="ARBA" id="ARBA00022617"/>
    </source>
</evidence>
<keyword evidence="3" id="KW-0349">Heme</keyword>
<keyword evidence="5" id="KW-0560">Oxidoreductase</keyword>
<evidence type="ECO:0000313" key="9">
    <source>
        <dbReference type="RefSeq" id="XP_048127078.1"/>
    </source>
</evidence>
<organism evidence="8 9">
    <name type="scientific">Rhodamnia argentea</name>
    <dbReference type="NCBI Taxonomy" id="178133"/>
    <lineage>
        <taxon>Eukaryota</taxon>
        <taxon>Viridiplantae</taxon>
        <taxon>Streptophyta</taxon>
        <taxon>Embryophyta</taxon>
        <taxon>Tracheophyta</taxon>
        <taxon>Spermatophyta</taxon>
        <taxon>Magnoliopsida</taxon>
        <taxon>eudicotyledons</taxon>
        <taxon>Gunneridae</taxon>
        <taxon>Pentapetalae</taxon>
        <taxon>rosids</taxon>
        <taxon>malvids</taxon>
        <taxon>Myrtales</taxon>
        <taxon>Myrtaceae</taxon>
        <taxon>Myrtoideae</taxon>
        <taxon>Myrteae</taxon>
        <taxon>Australasian group</taxon>
        <taxon>Rhodamnia</taxon>
    </lineage>
</organism>
<keyword evidence="6" id="KW-0408">Iron</keyword>
<protein>
    <submittedName>
        <fullName evidence="9">Cytochrome P450 704C1-like</fullName>
    </submittedName>
</protein>
<dbReference type="InterPro" id="IPR001128">
    <property type="entry name" value="Cyt_P450"/>
</dbReference>
<proteinExistence type="inferred from homology"/>